<sequence length="33" mass="4041">MYIDLRKNAFISILLMFSYLVAFMRLLYKLSCY</sequence>
<name>Q2GEI0_EHRS3</name>
<feature type="transmembrane region" description="Helical" evidence="1">
    <location>
        <begin position="9"/>
        <end position="28"/>
    </location>
</feature>
<evidence type="ECO:0000256" key="1">
    <source>
        <dbReference type="SAM" id="Phobius"/>
    </source>
</evidence>
<keyword evidence="3" id="KW-1185">Reference proteome</keyword>
<dbReference type="Proteomes" id="UP000001942">
    <property type="component" value="Chromosome"/>
</dbReference>
<evidence type="ECO:0000313" key="2">
    <source>
        <dbReference type="EMBL" id="ABD46316.1"/>
    </source>
</evidence>
<reference evidence="2 3" key="1">
    <citation type="journal article" date="2006" name="PLoS Genet.">
        <title>Comparative genomics of emerging human ehrlichiosis agents.</title>
        <authorList>
            <person name="Dunning Hotopp J.C."/>
            <person name="Lin M."/>
            <person name="Madupu R."/>
            <person name="Crabtree J."/>
            <person name="Angiuoli S.V."/>
            <person name="Eisen J.A."/>
            <person name="Seshadri R."/>
            <person name="Ren Q."/>
            <person name="Wu M."/>
            <person name="Utterback T.R."/>
            <person name="Smith S."/>
            <person name="Lewis M."/>
            <person name="Khouri H."/>
            <person name="Zhang C."/>
            <person name="Niu H."/>
            <person name="Lin Q."/>
            <person name="Ohashi N."/>
            <person name="Zhi N."/>
            <person name="Nelson W."/>
            <person name="Brinkac L.M."/>
            <person name="Dodson R.J."/>
            <person name="Rosovitz M.J."/>
            <person name="Sundaram J."/>
            <person name="Daugherty S.C."/>
            <person name="Davidsen T."/>
            <person name="Durkin A.S."/>
            <person name="Gwinn M."/>
            <person name="Haft D.H."/>
            <person name="Selengut J.D."/>
            <person name="Sullivan S.A."/>
            <person name="Zafar N."/>
            <person name="Zhou L."/>
            <person name="Benahmed F."/>
            <person name="Forberger H."/>
            <person name="Halpin R."/>
            <person name="Mulligan S."/>
            <person name="Robinson J."/>
            <person name="White O."/>
            <person name="Rikihisa Y."/>
            <person name="Tettelin H."/>
        </authorList>
    </citation>
    <scope>NUCLEOTIDE SEQUENCE [LARGE SCALE GENOMIC DNA]</scope>
    <source>
        <strain evidence="3">ATCC VR-367 / Miyayama</strain>
    </source>
</reference>
<accession>Q2GEI0</accession>
<dbReference type="HOGENOM" id="CLU_3382870_0_0_5"/>
<gene>
    <name evidence="2" type="ordered locus">NSE_0221</name>
</gene>
<evidence type="ECO:0000313" key="3">
    <source>
        <dbReference type="Proteomes" id="UP000001942"/>
    </source>
</evidence>
<dbReference type="STRING" id="222891.NSE_0221"/>
<keyword evidence="1" id="KW-1133">Transmembrane helix</keyword>
<keyword evidence="1" id="KW-0472">Membrane</keyword>
<keyword evidence="1" id="KW-0812">Transmembrane</keyword>
<dbReference type="AlphaFoldDB" id="Q2GEI0"/>
<organism evidence="2 3">
    <name type="scientific">Ehrlichia sennetsu (strain ATCC VR-367 / Miyayama)</name>
    <name type="common">Neorickettsia sennetsu</name>
    <dbReference type="NCBI Taxonomy" id="222891"/>
    <lineage>
        <taxon>Bacteria</taxon>
        <taxon>Pseudomonadati</taxon>
        <taxon>Pseudomonadota</taxon>
        <taxon>Alphaproteobacteria</taxon>
        <taxon>Rickettsiales</taxon>
        <taxon>Anaplasmataceae</taxon>
        <taxon>Ehrlichia</taxon>
    </lineage>
</organism>
<dbReference type="EMBL" id="CP000237">
    <property type="protein sequence ID" value="ABD46316.1"/>
    <property type="molecule type" value="Genomic_DNA"/>
</dbReference>
<dbReference type="KEGG" id="nse:NSE_0221"/>
<proteinExistence type="predicted"/>
<protein>
    <submittedName>
        <fullName evidence="2">Uncharacterized protein</fullName>
    </submittedName>
</protein>